<gene>
    <name evidence="2" type="ORF">RV15_GL002631</name>
</gene>
<dbReference type="Gene3D" id="2.40.33.20">
    <property type="entry name" value="PK beta-barrel domain-like"/>
    <property type="match status" value="1"/>
</dbReference>
<dbReference type="PROSITE" id="PS51340">
    <property type="entry name" value="MOSC"/>
    <property type="match status" value="1"/>
</dbReference>
<reference evidence="2 3" key="1">
    <citation type="submission" date="2014-12" db="EMBL/GenBank/DDBJ databases">
        <title>Draft genome sequences of 29 type strains of Enterococci.</title>
        <authorList>
            <person name="Zhong Z."/>
            <person name="Sun Z."/>
            <person name="Liu W."/>
            <person name="Zhang W."/>
            <person name="Zhang H."/>
        </authorList>
    </citation>
    <scope>NUCLEOTIDE SEQUENCE [LARGE SCALE GENOMIC DNA]</scope>
    <source>
        <strain evidence="2 3">DSM 22801</strain>
    </source>
</reference>
<organism evidence="2 3">
    <name type="scientific">Enterococcus silesiacus</name>
    <dbReference type="NCBI Taxonomy" id="332949"/>
    <lineage>
        <taxon>Bacteria</taxon>
        <taxon>Bacillati</taxon>
        <taxon>Bacillota</taxon>
        <taxon>Bacilli</taxon>
        <taxon>Lactobacillales</taxon>
        <taxon>Enterococcaceae</taxon>
        <taxon>Enterococcus</taxon>
    </lineage>
</organism>
<evidence type="ECO:0000313" key="2">
    <source>
        <dbReference type="EMBL" id="OJG92686.1"/>
    </source>
</evidence>
<sequence length="145" mass="15801">MMAVGEIIGINISEKRGTQKKEIPEVDLVKGFGLENDAHGGNWHRQVSLLSFEKITEFNERGARVGNGAFGENIIVSGIDLRLLPVGSQIRIGEAALVVTQIGKECHKHCQIYARVGDCIMPREGIFAVVVAEGHIKKGDKLEVV</sequence>
<dbReference type="PANTHER" id="PTHR36930:SF1">
    <property type="entry name" value="MOSC DOMAIN-CONTAINING PROTEIN"/>
    <property type="match status" value="1"/>
</dbReference>
<dbReference type="SUPFAM" id="SSF50800">
    <property type="entry name" value="PK beta-barrel domain-like"/>
    <property type="match status" value="1"/>
</dbReference>
<comment type="caution">
    <text evidence="2">The sequence shown here is derived from an EMBL/GenBank/DDBJ whole genome shotgun (WGS) entry which is preliminary data.</text>
</comment>
<proteinExistence type="predicted"/>
<dbReference type="Pfam" id="PF03473">
    <property type="entry name" value="MOSC"/>
    <property type="match status" value="1"/>
</dbReference>
<accession>A0AA91GM47</accession>
<evidence type="ECO:0000313" key="3">
    <source>
        <dbReference type="Proteomes" id="UP000183039"/>
    </source>
</evidence>
<evidence type="ECO:0000259" key="1">
    <source>
        <dbReference type="PROSITE" id="PS51340"/>
    </source>
</evidence>
<dbReference type="InterPro" id="IPR052716">
    <property type="entry name" value="MOSC_domain"/>
</dbReference>
<protein>
    <submittedName>
        <fullName evidence="2">MOSC domain-containing protein</fullName>
    </submittedName>
</protein>
<dbReference type="AlphaFoldDB" id="A0AA91GM47"/>
<dbReference type="EMBL" id="JXLC01000004">
    <property type="protein sequence ID" value="OJG92686.1"/>
    <property type="molecule type" value="Genomic_DNA"/>
</dbReference>
<feature type="domain" description="MOSC" evidence="1">
    <location>
        <begin position="21"/>
        <end position="145"/>
    </location>
</feature>
<dbReference type="InterPro" id="IPR005302">
    <property type="entry name" value="MoCF_Sase_C"/>
</dbReference>
<name>A0AA91GM47_9ENTE</name>
<dbReference type="GO" id="GO:0003824">
    <property type="term" value="F:catalytic activity"/>
    <property type="evidence" value="ECO:0007669"/>
    <property type="project" value="InterPro"/>
</dbReference>
<dbReference type="PANTHER" id="PTHR36930">
    <property type="entry name" value="METAL-SULFUR CLUSTER BIOSYNTHESIS PROTEINS YUAD-RELATED"/>
    <property type="match status" value="1"/>
</dbReference>
<dbReference type="GO" id="GO:0030170">
    <property type="term" value="F:pyridoxal phosphate binding"/>
    <property type="evidence" value="ECO:0007669"/>
    <property type="project" value="InterPro"/>
</dbReference>
<dbReference type="Proteomes" id="UP000183039">
    <property type="component" value="Unassembled WGS sequence"/>
</dbReference>
<dbReference type="InterPro" id="IPR011037">
    <property type="entry name" value="Pyrv_Knase-like_insert_dom_sf"/>
</dbReference>
<dbReference type="GO" id="GO:0030151">
    <property type="term" value="F:molybdenum ion binding"/>
    <property type="evidence" value="ECO:0007669"/>
    <property type="project" value="InterPro"/>
</dbReference>